<protein>
    <recommendedName>
        <fullName evidence="4">HNH endonuclease</fullName>
    </recommendedName>
</protein>
<feature type="compositionally biased region" description="Basic and acidic residues" evidence="1">
    <location>
        <begin position="27"/>
        <end position="52"/>
    </location>
</feature>
<comment type="caution">
    <text evidence="2">The sequence shown here is derived from an EMBL/GenBank/DDBJ whole genome shotgun (WGS) entry which is preliminary data.</text>
</comment>
<sequence length="52" mass="5913">MTVPGLVEIDPVFHDGQTGQTRINNYHHPERYLLPDDDTPKERPSEDDRGGP</sequence>
<feature type="region of interest" description="Disordered" evidence="1">
    <location>
        <begin position="1"/>
        <end position="52"/>
    </location>
</feature>
<evidence type="ECO:0000313" key="2">
    <source>
        <dbReference type="EMBL" id="NVN48385.1"/>
    </source>
</evidence>
<dbReference type="EMBL" id="JABFYL010000004">
    <property type="protein sequence ID" value="NVN48385.1"/>
    <property type="molecule type" value="Genomic_DNA"/>
</dbReference>
<accession>A0A850PM29</accession>
<name>A0A850PM29_9MYCO</name>
<reference evidence="2 3" key="1">
    <citation type="submission" date="2020-05" db="EMBL/GenBank/DDBJ databases">
        <title>Draft genome sequence of Mycobacterium hippocampi DL, isolated from European seabass, Dicentrarchus labrax, reared in fish farms.</title>
        <authorList>
            <person name="Stathopoulou P."/>
            <person name="Asimakis E."/>
            <person name="Tzokas K."/>
            <person name="Batargias C."/>
            <person name="Tsiamis G."/>
        </authorList>
    </citation>
    <scope>NUCLEOTIDE SEQUENCE [LARGE SCALE GENOMIC DNA]</scope>
    <source>
        <strain evidence="2 3">DL</strain>
    </source>
</reference>
<dbReference type="RefSeq" id="WP_178356857.1">
    <property type="nucleotide sequence ID" value="NZ_JABFYL010000004.1"/>
</dbReference>
<evidence type="ECO:0000313" key="3">
    <source>
        <dbReference type="Proteomes" id="UP000570517"/>
    </source>
</evidence>
<dbReference type="Proteomes" id="UP000570517">
    <property type="component" value="Unassembled WGS sequence"/>
</dbReference>
<evidence type="ECO:0008006" key="4">
    <source>
        <dbReference type="Google" id="ProtNLM"/>
    </source>
</evidence>
<organism evidence="2 3">
    <name type="scientific">Mycolicibacterium hippocampi</name>
    <dbReference type="NCBI Taxonomy" id="659824"/>
    <lineage>
        <taxon>Bacteria</taxon>
        <taxon>Bacillati</taxon>
        <taxon>Actinomycetota</taxon>
        <taxon>Actinomycetes</taxon>
        <taxon>Mycobacteriales</taxon>
        <taxon>Mycobacteriaceae</taxon>
        <taxon>Mycolicibacterium</taxon>
    </lineage>
</organism>
<proteinExistence type="predicted"/>
<keyword evidence="3" id="KW-1185">Reference proteome</keyword>
<dbReference type="AlphaFoldDB" id="A0A850PM29"/>
<gene>
    <name evidence="2" type="ORF">HLY00_2760</name>
</gene>
<evidence type="ECO:0000256" key="1">
    <source>
        <dbReference type="SAM" id="MobiDB-lite"/>
    </source>
</evidence>